<keyword evidence="3" id="KW-0653">Protein transport</keyword>
<feature type="domain" description="Sec23/Sec24 beta-sandwich" evidence="9">
    <location>
        <begin position="638"/>
        <end position="720"/>
    </location>
</feature>
<dbReference type="GO" id="GO:0070971">
    <property type="term" value="C:endoplasmic reticulum exit site"/>
    <property type="evidence" value="ECO:0007669"/>
    <property type="project" value="TreeGrafter"/>
</dbReference>
<feature type="domain" description="Gelsolin-like" evidence="5">
    <location>
        <begin position="863"/>
        <end position="934"/>
    </location>
</feature>
<dbReference type="Proteomes" id="UP000253551">
    <property type="component" value="Unassembled WGS sequence"/>
</dbReference>
<dbReference type="InterPro" id="IPR036174">
    <property type="entry name" value="Znf_Sec23_Sec24_sf"/>
</dbReference>
<dbReference type="InterPro" id="IPR036465">
    <property type="entry name" value="vWFA_dom_sf"/>
</dbReference>
<dbReference type="SUPFAM" id="SSF82754">
    <property type="entry name" value="C-terminal, gelsolin-like domain of Sec23/24"/>
    <property type="match status" value="1"/>
</dbReference>
<protein>
    <submittedName>
        <fullName evidence="10">COPII coat Sec23p-Sfb3p heterodimer component</fullName>
    </submittedName>
</protein>
<evidence type="ECO:0000256" key="2">
    <source>
        <dbReference type="ARBA" id="ARBA00022448"/>
    </source>
</evidence>
<dbReference type="InterPro" id="IPR006900">
    <property type="entry name" value="Sec23/24_helical_dom"/>
</dbReference>
<feature type="compositionally biased region" description="Basic residues" evidence="4">
    <location>
        <begin position="123"/>
        <end position="137"/>
    </location>
</feature>
<accession>A0A367KL94</accession>
<evidence type="ECO:0000259" key="5">
    <source>
        <dbReference type="Pfam" id="PF00626"/>
    </source>
</evidence>
<dbReference type="InterPro" id="IPR012990">
    <property type="entry name" value="Beta-sandwich_Sec23_24"/>
</dbReference>
<evidence type="ECO:0000256" key="3">
    <source>
        <dbReference type="ARBA" id="ARBA00022927"/>
    </source>
</evidence>
<dbReference type="InterPro" id="IPR036175">
    <property type="entry name" value="Sec23/24_helical_dom_sf"/>
</dbReference>
<evidence type="ECO:0000256" key="1">
    <source>
        <dbReference type="ARBA" id="ARBA00008334"/>
    </source>
</evidence>
<dbReference type="Gene3D" id="2.60.40.1670">
    <property type="entry name" value="beta-sandwich domain of Sec23/24"/>
    <property type="match status" value="1"/>
</dbReference>
<feature type="compositionally biased region" description="Low complexity" evidence="4">
    <location>
        <begin position="146"/>
        <end position="166"/>
    </location>
</feature>
<dbReference type="SUPFAM" id="SSF81995">
    <property type="entry name" value="beta-sandwich domain of Sec23/24"/>
    <property type="match status" value="1"/>
</dbReference>
<feature type="compositionally biased region" description="Polar residues" evidence="4">
    <location>
        <begin position="173"/>
        <end position="185"/>
    </location>
</feature>
<dbReference type="AlphaFoldDB" id="A0A367KL94"/>
<feature type="compositionally biased region" description="Low complexity" evidence="4">
    <location>
        <begin position="63"/>
        <end position="81"/>
    </location>
</feature>
<dbReference type="InterPro" id="IPR050550">
    <property type="entry name" value="SEC23_SEC24_subfamily"/>
</dbReference>
<dbReference type="GO" id="GO:0000149">
    <property type="term" value="F:SNARE binding"/>
    <property type="evidence" value="ECO:0007669"/>
    <property type="project" value="TreeGrafter"/>
</dbReference>
<evidence type="ECO:0000256" key="4">
    <source>
        <dbReference type="SAM" id="MobiDB-lite"/>
    </source>
</evidence>
<comment type="similarity">
    <text evidence="1">Belongs to the SEC23/SEC24 family. SEC24 subfamily.</text>
</comment>
<dbReference type="EMBL" id="PJQM01001326">
    <property type="protein sequence ID" value="RCI02612.1"/>
    <property type="molecule type" value="Genomic_DNA"/>
</dbReference>
<dbReference type="Pfam" id="PF00626">
    <property type="entry name" value="Gelsolin"/>
    <property type="match status" value="1"/>
</dbReference>
<feature type="domain" description="Sec23/Sec24 trunk" evidence="7">
    <location>
        <begin position="399"/>
        <end position="621"/>
    </location>
</feature>
<evidence type="ECO:0000259" key="6">
    <source>
        <dbReference type="Pfam" id="PF04810"/>
    </source>
</evidence>
<sequence length="997" mass="112361">MNPEQPRPISGPRPPQMAGIRPVGPAPIRPMMPLPQQGMARPPGMHPPMRPMTQAPMRPVMASPQARPVVSPQVRPSVVSPQPRPAIMPTQPHEPTYQHQPAVSPQQQQQQQPQNLVGPMQHMHIHQQSKQSSKPKRVYINPDTTQPQPQVQPQGQPQVHPQMQPQPQAPWPNSLQQPYSTPSSIKSHHQSAGVGYTNAPYTHTGQQLPPELRPPSQPRPRIDPDQMPAPVQVREADADLFQDKFFGTMERDRVPFATTSFIGLDQGNCNPRFMRSTVDRVPSTKDLTDKSKLPVGLIVQPLAKQRSDEVPIQVVQHGEEGPVRCSRCRAYVNPWCVFTHGGSRFECNICLHSNQVPDWYFANVDMSGRRVDVNERPELRYGSVEFEVTPDYFATDRLPVPLSYVFAIDVSIQSVQSGMLQAVCEGLKHALYDTEGNPKLDNRIGIMTFNKDVHFYNLAAELTSAQMLVVSDIHDMFLPLQAGFLAHLSESRHVILELLDHLPQMFKQTTRAESVYTSAVKGGLEALKSTGGQIFVFQTCLPNYGPDSLKPRDDKALDKEKSLLAPQSDTYRDLGKTCVKHGVCVHTWAFASQYMDAATVQTVSHLTGGDFRHYPNFSLAEKYSLYYQLDHDIHRETGFDGILRVRCSDGLQVMDHYGHCHMSVYTECDLAGVDQDKAMAVVLKHDGKLDENRGVSFQCALLYTNRQGQRRVRVHNLHLAATSQIADVFRYGDVDATISVLLRQAIFDMAHKNRKDIHTSMTDHCVDVLTAYRLNCAASTSPGQLILPEAFKLLPVYVHGAIRSKVLRGVGTDINIDVRVAAMSLFNTLSVEELVWTLYPRMYPLHELSLNENTANLKGEFRLPHMMRTSYERLEAHGCYLVDTGSDLYLWLGKSLPSAFIQDLFGVKTLDQVDPHMVHLPVQPTVLSTEVHGIMRQLQASRTRHLALRVVRQEKDAIEFLFSTWMSEDRNAEIQTYVDYMCVLHRKIQEEMKKHSG</sequence>
<dbReference type="Gene3D" id="1.20.120.730">
    <property type="entry name" value="Sec23/Sec24 helical domain"/>
    <property type="match status" value="1"/>
</dbReference>
<dbReference type="GO" id="GO:0008270">
    <property type="term" value="F:zinc ion binding"/>
    <property type="evidence" value="ECO:0007669"/>
    <property type="project" value="InterPro"/>
</dbReference>
<dbReference type="SUPFAM" id="SSF82919">
    <property type="entry name" value="Zn-finger domain of Sec23/24"/>
    <property type="match status" value="1"/>
</dbReference>
<dbReference type="SUPFAM" id="SSF81811">
    <property type="entry name" value="Helical domain of Sec23/24"/>
    <property type="match status" value="1"/>
</dbReference>
<evidence type="ECO:0000259" key="9">
    <source>
        <dbReference type="Pfam" id="PF08033"/>
    </source>
</evidence>
<dbReference type="Gene3D" id="3.40.20.10">
    <property type="entry name" value="Severin"/>
    <property type="match status" value="1"/>
</dbReference>
<keyword evidence="11" id="KW-1185">Reference proteome</keyword>
<dbReference type="Pfam" id="PF04810">
    <property type="entry name" value="zf-Sec23_Sec24"/>
    <property type="match status" value="1"/>
</dbReference>
<feature type="compositionally biased region" description="Pro residues" evidence="4">
    <location>
        <begin position="1"/>
        <end position="15"/>
    </location>
</feature>
<evidence type="ECO:0000259" key="8">
    <source>
        <dbReference type="Pfam" id="PF04815"/>
    </source>
</evidence>
<comment type="caution">
    <text evidence="10">The sequence shown here is derived from an EMBL/GenBank/DDBJ whole genome shotgun (WGS) entry which is preliminary data.</text>
</comment>
<dbReference type="Gene3D" id="3.40.50.410">
    <property type="entry name" value="von Willebrand factor, type A domain"/>
    <property type="match status" value="1"/>
</dbReference>
<reference evidence="10 11" key="1">
    <citation type="journal article" date="2018" name="G3 (Bethesda)">
        <title>Phylogenetic and Phylogenomic Definition of Rhizopus Species.</title>
        <authorList>
            <person name="Gryganskyi A.P."/>
            <person name="Golan J."/>
            <person name="Dolatabadi S."/>
            <person name="Mondo S."/>
            <person name="Robb S."/>
            <person name="Idnurm A."/>
            <person name="Muszewska A."/>
            <person name="Steczkiewicz K."/>
            <person name="Masonjones S."/>
            <person name="Liao H.L."/>
            <person name="Gajdeczka M.T."/>
            <person name="Anike F."/>
            <person name="Vuek A."/>
            <person name="Anishchenko I.M."/>
            <person name="Voigt K."/>
            <person name="de Hoog G.S."/>
            <person name="Smith M.E."/>
            <person name="Heitman J."/>
            <person name="Vilgalys R."/>
            <person name="Stajich J.E."/>
        </authorList>
    </citation>
    <scope>NUCLEOTIDE SEQUENCE [LARGE SCALE GENOMIC DNA]</scope>
    <source>
        <strain evidence="10 11">LSU 92-RS-03</strain>
    </source>
</reference>
<evidence type="ECO:0000313" key="11">
    <source>
        <dbReference type="Proteomes" id="UP000253551"/>
    </source>
</evidence>
<feature type="compositionally biased region" description="Low complexity" evidence="4">
    <location>
        <begin position="98"/>
        <end position="114"/>
    </location>
</feature>
<dbReference type="GO" id="GO:0030127">
    <property type="term" value="C:COPII vesicle coat"/>
    <property type="evidence" value="ECO:0007669"/>
    <property type="project" value="InterPro"/>
</dbReference>
<evidence type="ECO:0000313" key="10">
    <source>
        <dbReference type="EMBL" id="RCI02612.1"/>
    </source>
</evidence>
<dbReference type="Pfam" id="PF04811">
    <property type="entry name" value="Sec23_trunk"/>
    <property type="match status" value="1"/>
</dbReference>
<dbReference type="STRING" id="4846.A0A367KL94"/>
<dbReference type="GO" id="GO:0090110">
    <property type="term" value="P:COPII-coated vesicle cargo loading"/>
    <property type="evidence" value="ECO:0007669"/>
    <property type="project" value="TreeGrafter"/>
</dbReference>
<dbReference type="InterPro" id="IPR029006">
    <property type="entry name" value="ADF-H/Gelsolin-like_dom_sf"/>
</dbReference>
<organism evidence="10 11">
    <name type="scientific">Rhizopus stolonifer</name>
    <name type="common">Rhizopus nigricans</name>
    <dbReference type="NCBI Taxonomy" id="4846"/>
    <lineage>
        <taxon>Eukaryota</taxon>
        <taxon>Fungi</taxon>
        <taxon>Fungi incertae sedis</taxon>
        <taxon>Mucoromycota</taxon>
        <taxon>Mucoromycotina</taxon>
        <taxon>Mucoromycetes</taxon>
        <taxon>Mucorales</taxon>
        <taxon>Mucorineae</taxon>
        <taxon>Rhizopodaceae</taxon>
        <taxon>Rhizopus</taxon>
    </lineage>
</organism>
<dbReference type="GO" id="GO:0006886">
    <property type="term" value="P:intracellular protein transport"/>
    <property type="evidence" value="ECO:0007669"/>
    <property type="project" value="InterPro"/>
</dbReference>
<name>A0A367KL94_RHIST</name>
<dbReference type="SUPFAM" id="SSF53300">
    <property type="entry name" value="vWA-like"/>
    <property type="match status" value="1"/>
</dbReference>
<dbReference type="PANTHER" id="PTHR13803">
    <property type="entry name" value="SEC24-RELATED PROTEIN"/>
    <property type="match status" value="1"/>
</dbReference>
<feature type="region of interest" description="Disordered" evidence="4">
    <location>
        <begin position="1"/>
        <end position="227"/>
    </location>
</feature>
<dbReference type="InterPro" id="IPR007123">
    <property type="entry name" value="Gelsolin-like_dom"/>
</dbReference>
<evidence type="ECO:0000259" key="7">
    <source>
        <dbReference type="Pfam" id="PF04811"/>
    </source>
</evidence>
<dbReference type="PANTHER" id="PTHR13803:SF4">
    <property type="entry name" value="SECRETORY 24CD, ISOFORM C"/>
    <property type="match status" value="1"/>
</dbReference>
<dbReference type="InterPro" id="IPR036180">
    <property type="entry name" value="Gelsolin-like_dom_sf"/>
</dbReference>
<keyword evidence="2" id="KW-0813">Transport</keyword>
<dbReference type="OrthoDB" id="49016at2759"/>
<proteinExistence type="inferred from homology"/>
<dbReference type="Pfam" id="PF04815">
    <property type="entry name" value="Sec23_helical"/>
    <property type="match status" value="1"/>
</dbReference>
<dbReference type="Pfam" id="PF08033">
    <property type="entry name" value="Sec23_BS"/>
    <property type="match status" value="1"/>
</dbReference>
<feature type="domain" description="Sec23/Sec24 helical" evidence="8">
    <location>
        <begin position="733"/>
        <end position="835"/>
    </location>
</feature>
<feature type="domain" description="Zinc finger Sec23/Sec24-type" evidence="6">
    <location>
        <begin position="322"/>
        <end position="360"/>
    </location>
</feature>
<dbReference type="InterPro" id="IPR006895">
    <property type="entry name" value="Znf_Sec23_Sec24"/>
</dbReference>
<gene>
    <name evidence="10" type="primary">SFB3_3</name>
    <name evidence="10" type="ORF">CU098_009842</name>
</gene>
<dbReference type="Gene3D" id="2.30.30.380">
    <property type="entry name" value="Zn-finger domain of Sec23/24"/>
    <property type="match status" value="1"/>
</dbReference>
<dbReference type="InterPro" id="IPR006896">
    <property type="entry name" value="Sec23/24_trunk_dom"/>
</dbReference>
<feature type="compositionally biased region" description="Pro residues" evidence="4">
    <location>
        <begin position="24"/>
        <end position="33"/>
    </location>
</feature>